<dbReference type="EMBL" id="SOGO01000007">
    <property type="protein sequence ID" value="TFD06762.1"/>
    <property type="molecule type" value="Genomic_DNA"/>
</dbReference>
<dbReference type="Proteomes" id="UP000297851">
    <property type="component" value="Unassembled WGS sequence"/>
</dbReference>
<name>A0ABY2JIJ1_9MICO</name>
<evidence type="ECO:0000313" key="2">
    <source>
        <dbReference type="Proteomes" id="UP000297851"/>
    </source>
</evidence>
<evidence type="ECO:0000313" key="1">
    <source>
        <dbReference type="EMBL" id="TFD06762.1"/>
    </source>
</evidence>
<organism evidence="1 2">
    <name type="scientific">Cryobacterium sandaracinum</name>
    <dbReference type="NCBI Taxonomy" id="1259247"/>
    <lineage>
        <taxon>Bacteria</taxon>
        <taxon>Bacillati</taxon>
        <taxon>Actinomycetota</taxon>
        <taxon>Actinomycetes</taxon>
        <taxon>Micrococcales</taxon>
        <taxon>Microbacteriaceae</taxon>
        <taxon>Cryobacterium</taxon>
    </lineage>
</organism>
<proteinExistence type="predicted"/>
<reference evidence="1 2" key="1">
    <citation type="submission" date="2019-03" db="EMBL/GenBank/DDBJ databases">
        <title>Genomics of glacier-inhabiting Cryobacterium strains.</title>
        <authorList>
            <person name="Liu Q."/>
            <person name="Xin Y.-H."/>
        </authorList>
    </citation>
    <scope>NUCLEOTIDE SEQUENCE [LARGE SCALE GENOMIC DNA]</scope>
    <source>
        <strain evidence="1 2">TMT2-16</strain>
    </source>
</reference>
<keyword evidence="2" id="KW-1185">Reference proteome</keyword>
<accession>A0ABY2JIJ1</accession>
<protein>
    <submittedName>
        <fullName evidence="1">Zinc-ribbon domain-containing protein</fullName>
    </submittedName>
</protein>
<comment type="caution">
    <text evidence="1">The sequence shown here is derived from an EMBL/GenBank/DDBJ whole genome shotgun (WGS) entry which is preliminary data.</text>
</comment>
<gene>
    <name evidence="1" type="ORF">E3T25_01125</name>
</gene>
<sequence>MFLLFGTRAHRAVINVVSFVCGYCGILAQQRVVKKSSKFTLFLVPLFPLARSYANECTNCGGTTRLTATQVRHSLDWATSRAAED</sequence>